<gene>
    <name evidence="12" type="ORF">CVIRNUC_007918</name>
</gene>
<dbReference type="InterPro" id="IPR013083">
    <property type="entry name" value="Znf_RING/FYVE/PHD"/>
</dbReference>
<proteinExistence type="predicted"/>
<protein>
    <recommendedName>
        <fullName evidence="2">RING-type E3 ubiquitin transferase</fullName>
        <ecNumber evidence="2">2.3.2.27</ecNumber>
    </recommendedName>
</protein>
<dbReference type="EC" id="2.3.2.27" evidence="2"/>
<evidence type="ECO:0000256" key="8">
    <source>
        <dbReference type="ARBA" id="ARBA00023163"/>
    </source>
</evidence>
<keyword evidence="8" id="KW-0804">Transcription</keyword>
<dbReference type="InterPro" id="IPR058746">
    <property type="entry name" value="Znf_RING-type_Topors"/>
</dbReference>
<dbReference type="SMART" id="SM00184">
    <property type="entry name" value="RING"/>
    <property type="match status" value="1"/>
</dbReference>
<keyword evidence="5 9" id="KW-0863">Zinc-finger</keyword>
<dbReference type="GO" id="GO:0000209">
    <property type="term" value="P:protein polyubiquitination"/>
    <property type="evidence" value="ECO:0007669"/>
    <property type="project" value="TreeGrafter"/>
</dbReference>
<feature type="domain" description="RING-type" evidence="11">
    <location>
        <begin position="86"/>
        <end position="128"/>
    </location>
</feature>
<dbReference type="GO" id="GO:0008270">
    <property type="term" value="F:zinc ion binding"/>
    <property type="evidence" value="ECO:0007669"/>
    <property type="project" value="UniProtKB-KW"/>
</dbReference>
<dbReference type="PANTHER" id="PTHR46077:SF1">
    <property type="entry name" value="TOP1 BINDING ARGININE_SERINE RICH PROTEIN, E3 UBIQUITIN LIGASE"/>
    <property type="match status" value="1"/>
</dbReference>
<comment type="caution">
    <text evidence="12">The sequence shown here is derived from an EMBL/GenBank/DDBJ whole genome shotgun (WGS) entry which is preliminary data.</text>
</comment>
<dbReference type="GO" id="GO:0061630">
    <property type="term" value="F:ubiquitin protein ligase activity"/>
    <property type="evidence" value="ECO:0007669"/>
    <property type="project" value="UniProtKB-EC"/>
</dbReference>
<feature type="compositionally biased region" description="Polar residues" evidence="10">
    <location>
        <begin position="473"/>
        <end position="484"/>
    </location>
</feature>
<evidence type="ECO:0000256" key="7">
    <source>
        <dbReference type="ARBA" id="ARBA00023015"/>
    </source>
</evidence>
<evidence type="ECO:0000256" key="6">
    <source>
        <dbReference type="ARBA" id="ARBA00022833"/>
    </source>
</evidence>
<feature type="region of interest" description="Disordered" evidence="10">
    <location>
        <begin position="461"/>
        <end position="541"/>
    </location>
</feature>
<dbReference type="CDD" id="cd16574">
    <property type="entry name" value="RING-HC_Topors"/>
    <property type="match status" value="1"/>
</dbReference>
<dbReference type="InterPro" id="IPR017907">
    <property type="entry name" value="Znf_RING_CS"/>
</dbReference>
<evidence type="ECO:0000313" key="13">
    <source>
        <dbReference type="Proteomes" id="UP001314263"/>
    </source>
</evidence>
<dbReference type="InterPro" id="IPR001841">
    <property type="entry name" value="Znf_RING"/>
</dbReference>
<feature type="compositionally biased region" description="Basic residues" evidence="10">
    <location>
        <begin position="516"/>
        <end position="529"/>
    </location>
</feature>
<feature type="compositionally biased region" description="Low complexity" evidence="10">
    <location>
        <begin position="426"/>
        <end position="440"/>
    </location>
</feature>
<evidence type="ECO:0000256" key="4">
    <source>
        <dbReference type="ARBA" id="ARBA00022723"/>
    </source>
</evidence>
<dbReference type="PROSITE" id="PS50089">
    <property type="entry name" value="ZF_RING_2"/>
    <property type="match status" value="1"/>
</dbReference>
<comment type="catalytic activity">
    <reaction evidence="1">
        <text>S-ubiquitinyl-[E2 ubiquitin-conjugating enzyme]-L-cysteine + [acceptor protein]-L-lysine = [E2 ubiquitin-conjugating enzyme]-L-cysteine + N(6)-ubiquitinyl-[acceptor protein]-L-lysine.</text>
        <dbReference type="EC" id="2.3.2.27"/>
    </reaction>
</comment>
<evidence type="ECO:0000256" key="2">
    <source>
        <dbReference type="ARBA" id="ARBA00012483"/>
    </source>
</evidence>
<feature type="compositionally biased region" description="Polar residues" evidence="10">
    <location>
        <begin position="411"/>
        <end position="422"/>
    </location>
</feature>
<feature type="region of interest" description="Disordered" evidence="10">
    <location>
        <begin position="144"/>
        <end position="189"/>
    </location>
</feature>
<organism evidence="12 13">
    <name type="scientific">Coccomyxa viridis</name>
    <dbReference type="NCBI Taxonomy" id="1274662"/>
    <lineage>
        <taxon>Eukaryota</taxon>
        <taxon>Viridiplantae</taxon>
        <taxon>Chlorophyta</taxon>
        <taxon>core chlorophytes</taxon>
        <taxon>Trebouxiophyceae</taxon>
        <taxon>Trebouxiophyceae incertae sedis</taxon>
        <taxon>Coccomyxaceae</taxon>
        <taxon>Coccomyxa</taxon>
    </lineage>
</organism>
<dbReference type="GO" id="GO:0006513">
    <property type="term" value="P:protein monoubiquitination"/>
    <property type="evidence" value="ECO:0007669"/>
    <property type="project" value="TreeGrafter"/>
</dbReference>
<keyword evidence="3" id="KW-0808">Transferase</keyword>
<evidence type="ECO:0000256" key="5">
    <source>
        <dbReference type="ARBA" id="ARBA00022771"/>
    </source>
</evidence>
<dbReference type="PROSITE" id="PS00518">
    <property type="entry name" value="ZF_RING_1"/>
    <property type="match status" value="1"/>
</dbReference>
<dbReference type="Pfam" id="PF13639">
    <property type="entry name" value="zf-RING_2"/>
    <property type="match status" value="1"/>
</dbReference>
<dbReference type="EMBL" id="CAUYUE010000011">
    <property type="protein sequence ID" value="CAK0784714.1"/>
    <property type="molecule type" value="Genomic_DNA"/>
</dbReference>
<name>A0AAV1IFF5_9CHLO</name>
<dbReference type="Proteomes" id="UP001314263">
    <property type="component" value="Unassembled WGS sequence"/>
</dbReference>
<feature type="region of interest" description="Disordered" evidence="10">
    <location>
        <begin position="411"/>
        <end position="447"/>
    </location>
</feature>
<keyword evidence="7" id="KW-0805">Transcription regulation</keyword>
<evidence type="ECO:0000313" key="12">
    <source>
        <dbReference type="EMBL" id="CAK0784714.1"/>
    </source>
</evidence>
<keyword evidence="4" id="KW-0479">Metal-binding</keyword>
<dbReference type="AlphaFoldDB" id="A0AAV1IFF5"/>
<keyword evidence="13" id="KW-1185">Reference proteome</keyword>
<dbReference type="SUPFAM" id="SSF57850">
    <property type="entry name" value="RING/U-box"/>
    <property type="match status" value="1"/>
</dbReference>
<evidence type="ECO:0000256" key="9">
    <source>
        <dbReference type="PROSITE-ProRule" id="PRU00175"/>
    </source>
</evidence>
<evidence type="ECO:0000259" key="11">
    <source>
        <dbReference type="PROSITE" id="PS50089"/>
    </source>
</evidence>
<evidence type="ECO:0000256" key="3">
    <source>
        <dbReference type="ARBA" id="ARBA00022679"/>
    </source>
</evidence>
<sequence length="570" mass="61927">MQIKSLKSSSGQVWLPNLKVWAKMPGCSAGDAQKNLVTRSTDGTAATQHKPASIKGFSLAAEPDSDVECLEAGDSGNEGESGLPTCPICLGEIFDVRDKAVVIACMHVFCLACLSRWSALKRTCPLCKSRIQGYMYNITSETDYSERMLPPTPPREKEASPPTPARHVSSRAIIDEAPPRPPAPQQGQYRTDRPLVAGRAGTGGAVFRRGSESQAGEWVQGSWPPRRAARPHQAALSSSQQRSEPRPYFYRVQAQAQSQAQAAARERADVARSPQDAAEAWRRHIYVDGLYAQPMEGASAATGPPVMPEERKQHRLEAWVDRELRALLQTDDVAIVRAYVMGLVRGIGFASQQDAGEALGDEGTGNARTDAAAALKPFLHEHAAQFWHELRCFAGVSLSMQTYDRLVSYSPRQPSNSLTEQAWPNAAAGPSSSSECPGGSRLSPLTDSDVQVIGEGSVASQLQAEHTARRAHSSTPQPGASSASRPDAAQQHENCADRKRRPRCRRASSPEQRQPMHARHDRKRRRRFSSRPPDGGLQSNALSGAEAALLAKLRSRALAAVQAHKEHARD</sequence>
<dbReference type="PANTHER" id="PTHR46077">
    <property type="entry name" value="E3 UBIQUITIN-PROTEIN LIGASE TOPORS"/>
    <property type="match status" value="1"/>
</dbReference>
<evidence type="ECO:0000256" key="1">
    <source>
        <dbReference type="ARBA" id="ARBA00000900"/>
    </source>
</evidence>
<dbReference type="Gene3D" id="3.30.40.10">
    <property type="entry name" value="Zinc/RING finger domain, C3HC4 (zinc finger)"/>
    <property type="match status" value="1"/>
</dbReference>
<keyword evidence="6" id="KW-0862">Zinc</keyword>
<reference evidence="12 13" key="1">
    <citation type="submission" date="2023-10" db="EMBL/GenBank/DDBJ databases">
        <authorList>
            <person name="Maclean D."/>
            <person name="Macfadyen A."/>
        </authorList>
    </citation>
    <scope>NUCLEOTIDE SEQUENCE [LARGE SCALE GENOMIC DNA]</scope>
</reference>
<evidence type="ECO:0000256" key="10">
    <source>
        <dbReference type="SAM" id="MobiDB-lite"/>
    </source>
</evidence>
<feature type="region of interest" description="Disordered" evidence="10">
    <location>
        <begin position="204"/>
        <end position="245"/>
    </location>
</feature>
<accession>A0AAV1IFF5</accession>